<dbReference type="AlphaFoldDB" id="A0A9W8QCE9"/>
<dbReference type="KEGG" id="amus:LMH87_011988"/>
<comment type="caution">
    <text evidence="1">The sequence shown here is derived from an EMBL/GenBank/DDBJ whole genome shotgun (WGS) entry which is preliminary data.</text>
</comment>
<reference evidence="1" key="1">
    <citation type="journal article" date="2023" name="Access Microbiol">
        <title>De-novo genome assembly for Akanthomyces muscarius, a biocontrol agent of insect agricultural pests.</title>
        <authorList>
            <person name="Erdos Z."/>
            <person name="Studholme D.J."/>
            <person name="Raymond B."/>
            <person name="Sharma M."/>
        </authorList>
    </citation>
    <scope>NUCLEOTIDE SEQUENCE</scope>
    <source>
        <strain evidence="1">Ve6</strain>
    </source>
</reference>
<accession>A0A9W8QCE9</accession>
<evidence type="ECO:0000313" key="2">
    <source>
        <dbReference type="Proteomes" id="UP001144673"/>
    </source>
</evidence>
<organism evidence="1 2">
    <name type="scientific">Akanthomyces muscarius</name>
    <name type="common">Entomopathogenic fungus</name>
    <name type="synonym">Lecanicillium muscarium</name>
    <dbReference type="NCBI Taxonomy" id="2231603"/>
    <lineage>
        <taxon>Eukaryota</taxon>
        <taxon>Fungi</taxon>
        <taxon>Dikarya</taxon>
        <taxon>Ascomycota</taxon>
        <taxon>Pezizomycotina</taxon>
        <taxon>Sordariomycetes</taxon>
        <taxon>Hypocreomycetidae</taxon>
        <taxon>Hypocreales</taxon>
        <taxon>Cordycipitaceae</taxon>
        <taxon>Akanthomyces</taxon>
    </lineage>
</organism>
<evidence type="ECO:0000313" key="1">
    <source>
        <dbReference type="EMBL" id="KAJ4151277.1"/>
    </source>
</evidence>
<keyword evidence="2" id="KW-1185">Reference proteome</keyword>
<protein>
    <submittedName>
        <fullName evidence="1">Uncharacterized protein</fullName>
    </submittedName>
</protein>
<proteinExistence type="predicted"/>
<name>A0A9W8QCE9_AKAMU</name>
<sequence length="122" mass="13017">MRDAPLLMSLLPPVFIRPPRNSPITPKWTETGIAVEGSTTVKLFDTVQANHGVLHPATDRPGGPEARPALANEALLGAHGCAALLRAHAARVWVVAPVLEADRVVLIAMCREDMFRAADPGV</sequence>
<dbReference type="Proteomes" id="UP001144673">
    <property type="component" value="Chromosome 4"/>
</dbReference>
<gene>
    <name evidence="1" type="ORF">LMH87_011988</name>
</gene>
<dbReference type="GeneID" id="80899147"/>
<dbReference type="RefSeq" id="XP_056052991.1">
    <property type="nucleotide sequence ID" value="XM_056201216.1"/>
</dbReference>
<dbReference type="EMBL" id="JAJHUN010000009">
    <property type="protein sequence ID" value="KAJ4151277.1"/>
    <property type="molecule type" value="Genomic_DNA"/>
</dbReference>